<accession>A0A8G2BM50</accession>
<dbReference type="InterPro" id="IPR008978">
    <property type="entry name" value="HSP20-like_chaperone"/>
</dbReference>
<feature type="region of interest" description="Disordered" evidence="3">
    <location>
        <begin position="127"/>
        <end position="152"/>
    </location>
</feature>
<protein>
    <submittedName>
        <fullName evidence="5">HSP20 family protein</fullName>
    </submittedName>
</protein>
<dbReference type="Pfam" id="PF00011">
    <property type="entry name" value="HSP20"/>
    <property type="match status" value="1"/>
</dbReference>
<evidence type="ECO:0000313" key="6">
    <source>
        <dbReference type="Proteomes" id="UP000198615"/>
    </source>
</evidence>
<dbReference type="OrthoDB" id="9808910at2"/>
<dbReference type="InterPro" id="IPR002068">
    <property type="entry name" value="A-crystallin/Hsp20_dom"/>
</dbReference>
<evidence type="ECO:0000256" key="3">
    <source>
        <dbReference type="SAM" id="MobiDB-lite"/>
    </source>
</evidence>
<dbReference type="CDD" id="cd06464">
    <property type="entry name" value="ACD_sHsps-like"/>
    <property type="match status" value="1"/>
</dbReference>
<dbReference type="InterPro" id="IPR031107">
    <property type="entry name" value="Small_HSP"/>
</dbReference>
<dbReference type="PROSITE" id="PS01031">
    <property type="entry name" value="SHSP"/>
    <property type="match status" value="1"/>
</dbReference>
<comment type="similarity">
    <text evidence="1 2">Belongs to the small heat shock protein (HSP20) family.</text>
</comment>
<comment type="caution">
    <text evidence="5">The sequence shown here is derived from an EMBL/GenBank/DDBJ whole genome shotgun (WGS) entry which is preliminary data.</text>
</comment>
<keyword evidence="6" id="KW-1185">Reference proteome</keyword>
<dbReference type="AlphaFoldDB" id="A0A8G2BM50"/>
<proteinExistence type="inferred from homology"/>
<dbReference type="Gene3D" id="2.60.40.790">
    <property type="match status" value="1"/>
</dbReference>
<dbReference type="Proteomes" id="UP000198615">
    <property type="component" value="Unassembled WGS sequence"/>
</dbReference>
<dbReference type="PANTHER" id="PTHR11527">
    <property type="entry name" value="HEAT-SHOCK PROTEIN 20 FAMILY MEMBER"/>
    <property type="match status" value="1"/>
</dbReference>
<dbReference type="RefSeq" id="WP_093153152.1">
    <property type="nucleotide sequence ID" value="NZ_FNBW01000014.1"/>
</dbReference>
<evidence type="ECO:0000259" key="4">
    <source>
        <dbReference type="PROSITE" id="PS01031"/>
    </source>
</evidence>
<evidence type="ECO:0000256" key="1">
    <source>
        <dbReference type="PROSITE-ProRule" id="PRU00285"/>
    </source>
</evidence>
<organism evidence="5 6">
    <name type="scientific">Thalassobaculum litoreum DSM 18839</name>
    <dbReference type="NCBI Taxonomy" id="1123362"/>
    <lineage>
        <taxon>Bacteria</taxon>
        <taxon>Pseudomonadati</taxon>
        <taxon>Pseudomonadota</taxon>
        <taxon>Alphaproteobacteria</taxon>
        <taxon>Rhodospirillales</taxon>
        <taxon>Thalassobaculaceae</taxon>
        <taxon>Thalassobaculum</taxon>
    </lineage>
</organism>
<reference evidence="5 6" key="1">
    <citation type="submission" date="2016-10" db="EMBL/GenBank/DDBJ databases">
        <authorList>
            <person name="Varghese N."/>
            <person name="Submissions S."/>
        </authorList>
    </citation>
    <scope>NUCLEOTIDE SEQUENCE [LARGE SCALE GENOMIC DNA]</scope>
    <source>
        <strain evidence="5 6">DSM 18839</strain>
    </source>
</reference>
<evidence type="ECO:0000313" key="5">
    <source>
        <dbReference type="EMBL" id="SDG31582.1"/>
    </source>
</evidence>
<dbReference type="EMBL" id="FNBW01000014">
    <property type="protein sequence ID" value="SDG31582.1"/>
    <property type="molecule type" value="Genomic_DNA"/>
</dbReference>
<dbReference type="SUPFAM" id="SSF49764">
    <property type="entry name" value="HSP20-like chaperones"/>
    <property type="match status" value="1"/>
</dbReference>
<name>A0A8G2BM50_9PROT</name>
<gene>
    <name evidence="5" type="ORF">SAMN05660686_04006</name>
</gene>
<sequence>MVEGVPSHADWWPQVMDPLRRFGNRVAEFFSPPSDATASSAAYVIEIELPGVREADIHVEVHGDQMTVSGEKRSSRDEKTDSYIFSERTYGAFRRTFRFPPDVDETGIEAHSEDGILRITLPKKAETAQGKRRIEIQRAPKGVTGDPRPNFE</sequence>
<feature type="domain" description="SHSP" evidence="4">
    <location>
        <begin position="25"/>
        <end position="139"/>
    </location>
</feature>
<evidence type="ECO:0000256" key="2">
    <source>
        <dbReference type="RuleBase" id="RU003616"/>
    </source>
</evidence>